<dbReference type="Gene3D" id="3.30.70.360">
    <property type="match status" value="1"/>
</dbReference>
<evidence type="ECO:0000256" key="3">
    <source>
        <dbReference type="PIRSR" id="PIRSR005962-1"/>
    </source>
</evidence>
<feature type="binding site" evidence="3">
    <location>
        <position position="164"/>
    </location>
    <ligand>
        <name>Mn(2+)</name>
        <dbReference type="ChEBI" id="CHEBI:29035"/>
        <label>2</label>
    </ligand>
</feature>
<dbReference type="SUPFAM" id="SSF53187">
    <property type="entry name" value="Zn-dependent exopeptidases"/>
    <property type="match status" value="1"/>
</dbReference>
<dbReference type="PIRSF" id="PIRSF005962">
    <property type="entry name" value="Pept_M20D_amidohydro"/>
    <property type="match status" value="1"/>
</dbReference>
<evidence type="ECO:0000256" key="2">
    <source>
        <dbReference type="ARBA" id="ARBA00022801"/>
    </source>
</evidence>
<proteinExistence type="inferred from homology"/>
<dbReference type="SUPFAM" id="SSF55031">
    <property type="entry name" value="Bacterial exopeptidase dimerisation domain"/>
    <property type="match status" value="1"/>
</dbReference>
<comment type="caution">
    <text evidence="5">The sequence shown here is derived from an EMBL/GenBank/DDBJ whole genome shotgun (WGS) entry which is preliminary data.</text>
</comment>
<comment type="similarity">
    <text evidence="1">Belongs to the peptidase M20 family.</text>
</comment>
<dbReference type="CDD" id="cd08014">
    <property type="entry name" value="M20_Acy1-like"/>
    <property type="match status" value="1"/>
</dbReference>
<dbReference type="EMBL" id="CAIJ01000255">
    <property type="protein sequence ID" value="CCI02378.1"/>
    <property type="molecule type" value="Genomic_DNA"/>
</dbReference>
<evidence type="ECO:0000313" key="6">
    <source>
        <dbReference type="Proteomes" id="UP000003480"/>
    </source>
</evidence>
<dbReference type="Pfam" id="PF01546">
    <property type="entry name" value="Peptidase_M20"/>
    <property type="match status" value="1"/>
</dbReference>
<accession>I4G367</accession>
<feature type="binding site" evidence="3">
    <location>
        <position position="106"/>
    </location>
    <ligand>
        <name>Mn(2+)</name>
        <dbReference type="ChEBI" id="CHEBI:29035"/>
        <label>2</label>
    </ligand>
</feature>
<dbReference type="Proteomes" id="UP000003480">
    <property type="component" value="Unassembled WGS sequence"/>
</dbReference>
<gene>
    <name evidence="5" type="ORF">MICAC_3280003</name>
</gene>
<keyword evidence="3" id="KW-0464">Manganese</keyword>
<feature type="binding site" evidence="3">
    <location>
        <position position="363"/>
    </location>
    <ligand>
        <name>Mn(2+)</name>
        <dbReference type="ChEBI" id="CHEBI:29035"/>
        <label>2</label>
    </ligand>
</feature>
<dbReference type="HOGENOM" id="CLU_023257_0_1_3"/>
<dbReference type="PANTHER" id="PTHR11014">
    <property type="entry name" value="PEPTIDASE M20 FAMILY MEMBER"/>
    <property type="match status" value="1"/>
</dbReference>
<dbReference type="InterPro" id="IPR011650">
    <property type="entry name" value="Peptidase_M20_dimer"/>
</dbReference>
<dbReference type="InterPro" id="IPR036264">
    <property type="entry name" value="Bact_exopeptidase_dim_dom"/>
</dbReference>
<dbReference type="InterPro" id="IPR002933">
    <property type="entry name" value="Peptidase_M20"/>
</dbReference>
<dbReference type="NCBIfam" id="TIGR01891">
    <property type="entry name" value="amidohydrolases"/>
    <property type="match status" value="1"/>
</dbReference>
<keyword evidence="2 5" id="KW-0378">Hydrolase</keyword>
<reference evidence="5 6" key="1">
    <citation type="submission" date="2012-04" db="EMBL/GenBank/DDBJ databases">
        <authorList>
            <person name="Genoscope - CEA"/>
        </authorList>
    </citation>
    <scope>NUCLEOTIDE SEQUENCE [LARGE SCALE GENOMIC DNA]</scope>
    <source>
        <strain evidence="5 6">9443</strain>
    </source>
</reference>
<dbReference type="AlphaFoldDB" id="I4G367"/>
<feature type="binding site" evidence="3">
    <location>
        <position position="140"/>
    </location>
    <ligand>
        <name>Mn(2+)</name>
        <dbReference type="ChEBI" id="CHEBI:29035"/>
        <label>2</label>
    </ligand>
</feature>
<dbReference type="Pfam" id="PF07687">
    <property type="entry name" value="M20_dimer"/>
    <property type="match status" value="1"/>
</dbReference>
<dbReference type="InterPro" id="IPR017439">
    <property type="entry name" value="Amidohydrolase"/>
</dbReference>
<feature type="domain" description="Peptidase M20 dimerisation" evidence="4">
    <location>
        <begin position="188"/>
        <end position="282"/>
    </location>
</feature>
<dbReference type="RefSeq" id="WP_002768030.1">
    <property type="nucleotide sequence ID" value="NZ_HE972977.1"/>
</dbReference>
<dbReference type="GO" id="GO:0046872">
    <property type="term" value="F:metal ion binding"/>
    <property type="evidence" value="ECO:0007669"/>
    <property type="project" value="UniProtKB-KW"/>
</dbReference>
<keyword evidence="3" id="KW-0479">Metal-binding</keyword>
<sequence length="393" mass="42734">MLSEIKNIAESLAPRLVEIRRHIHANPELSGQEYQTAAYIAGVLSSCGLSVQEAVGKTGVKGELAGKGSDRRILAIRADMDALPIQEKTDLDFASRKPGIMHACGHDVHATVGLGAAMVLSRLSEPLQGKIRFLFQPAEEIAQGASWMIREGVMRDVSAVFGLHVFPSIPARSIGVRYGALTAAADDLEIFIQGESGHGARPHEAIDAIWIASQVITTLQQAISRTQNPLRPIVLTIGQISGGRAPNVIADQVRMAGTVRSLHPETHAHLPEWIEGLVTNVCSTYNAKCQVNYRRGVPSVQNDQFLTRLVEEAGLEAWGQDRVLILSEPSMGAEDFSLYLQQAPGTMFRLGVGSTNLLNPPLHHPEFLVDESAILTGVITLAYAAYKYWQRED</sequence>
<evidence type="ECO:0000256" key="1">
    <source>
        <dbReference type="ARBA" id="ARBA00006153"/>
    </source>
</evidence>
<protein>
    <submittedName>
        <fullName evidence="5">Putative enzyme</fullName>
        <ecNumber evidence="5">3.-.-.-</ecNumber>
    </submittedName>
</protein>
<dbReference type="FunFam" id="3.30.70.360:FF:000014">
    <property type="entry name" value="N-acyl-L-amino acid amidohydrolase"/>
    <property type="match status" value="1"/>
</dbReference>
<dbReference type="GO" id="GO:0016787">
    <property type="term" value="F:hydrolase activity"/>
    <property type="evidence" value="ECO:0007669"/>
    <property type="project" value="UniProtKB-KW"/>
</dbReference>
<dbReference type="EC" id="3.-.-.-" evidence="5"/>
<organism evidence="5 6">
    <name type="scientific">Microcystis aeruginosa PCC 9443</name>
    <dbReference type="NCBI Taxonomy" id="1160281"/>
    <lineage>
        <taxon>Bacteria</taxon>
        <taxon>Bacillati</taxon>
        <taxon>Cyanobacteriota</taxon>
        <taxon>Cyanophyceae</taxon>
        <taxon>Oscillatoriophycideae</taxon>
        <taxon>Chroococcales</taxon>
        <taxon>Microcystaceae</taxon>
        <taxon>Microcystis</taxon>
    </lineage>
</organism>
<dbReference type="Gene3D" id="3.40.630.10">
    <property type="entry name" value="Zn peptidases"/>
    <property type="match status" value="1"/>
</dbReference>
<dbReference type="PANTHER" id="PTHR11014:SF63">
    <property type="entry name" value="METALLOPEPTIDASE, PUTATIVE (AFU_ORTHOLOGUE AFUA_6G09600)-RELATED"/>
    <property type="match status" value="1"/>
</dbReference>
<feature type="binding site" evidence="3">
    <location>
        <position position="104"/>
    </location>
    <ligand>
        <name>Mn(2+)</name>
        <dbReference type="ChEBI" id="CHEBI:29035"/>
        <label>2</label>
    </ligand>
</feature>
<name>I4G367_MICAE</name>
<evidence type="ECO:0000313" key="5">
    <source>
        <dbReference type="EMBL" id="CCI02378.1"/>
    </source>
</evidence>
<evidence type="ECO:0000259" key="4">
    <source>
        <dbReference type="Pfam" id="PF07687"/>
    </source>
</evidence>
<comment type="cofactor">
    <cofactor evidence="3">
        <name>Mn(2+)</name>
        <dbReference type="ChEBI" id="CHEBI:29035"/>
    </cofactor>
    <text evidence="3">The Mn(2+) ion enhances activity.</text>
</comment>